<dbReference type="GO" id="GO:0035869">
    <property type="term" value="C:ciliary transition zone"/>
    <property type="evidence" value="ECO:0007669"/>
    <property type="project" value="TreeGrafter"/>
</dbReference>
<comment type="caution">
    <text evidence="6">The sequence shown here is derived from an EMBL/GenBank/DDBJ whole genome shotgun (WGS) entry which is preliminary data.</text>
</comment>
<name>A0A448X1K3_9PLAT</name>
<evidence type="ECO:0000313" key="6">
    <source>
        <dbReference type="EMBL" id="VEL25530.1"/>
    </source>
</evidence>
<evidence type="ECO:0000256" key="4">
    <source>
        <dbReference type="ARBA" id="ARBA00023136"/>
    </source>
</evidence>
<reference evidence="6" key="1">
    <citation type="submission" date="2018-11" db="EMBL/GenBank/DDBJ databases">
        <authorList>
            <consortium name="Pathogen Informatics"/>
        </authorList>
    </citation>
    <scope>NUCLEOTIDE SEQUENCE</scope>
</reference>
<evidence type="ECO:0000256" key="2">
    <source>
        <dbReference type="ARBA" id="ARBA00022692"/>
    </source>
</evidence>
<dbReference type="PANTHER" id="PTHR13531:SF6">
    <property type="entry name" value="TMEM (HUMAN TRANSMEMBRANE PROTEIN) HOMOLOG"/>
    <property type="match status" value="1"/>
</dbReference>
<accession>A0A448X1K3</accession>
<evidence type="ECO:0008006" key="8">
    <source>
        <dbReference type="Google" id="ProtNLM"/>
    </source>
</evidence>
<evidence type="ECO:0000256" key="5">
    <source>
        <dbReference type="SAM" id="Phobius"/>
    </source>
</evidence>
<keyword evidence="4 5" id="KW-0472">Membrane</keyword>
<dbReference type="AlphaFoldDB" id="A0A448X1K3"/>
<feature type="transmembrane region" description="Helical" evidence="5">
    <location>
        <begin position="82"/>
        <end position="103"/>
    </location>
</feature>
<keyword evidence="2 5" id="KW-0812">Transmembrane</keyword>
<feature type="transmembrane region" description="Helical" evidence="5">
    <location>
        <begin position="145"/>
        <end position="169"/>
    </location>
</feature>
<dbReference type="PANTHER" id="PTHR13531">
    <property type="entry name" value="GEO07735P1-RELATED-RELATED"/>
    <property type="match status" value="1"/>
</dbReference>
<evidence type="ECO:0000256" key="3">
    <source>
        <dbReference type="ARBA" id="ARBA00022989"/>
    </source>
</evidence>
<keyword evidence="3 5" id="KW-1133">Transmembrane helix</keyword>
<organism evidence="6 7">
    <name type="scientific">Protopolystoma xenopodis</name>
    <dbReference type="NCBI Taxonomy" id="117903"/>
    <lineage>
        <taxon>Eukaryota</taxon>
        <taxon>Metazoa</taxon>
        <taxon>Spiralia</taxon>
        <taxon>Lophotrochozoa</taxon>
        <taxon>Platyhelminthes</taxon>
        <taxon>Monogenea</taxon>
        <taxon>Polyopisthocotylea</taxon>
        <taxon>Polystomatidea</taxon>
        <taxon>Polystomatidae</taxon>
        <taxon>Protopolystoma</taxon>
    </lineage>
</organism>
<dbReference type="Pfam" id="PF09799">
    <property type="entry name" value="Transmemb_17"/>
    <property type="match status" value="1"/>
</dbReference>
<feature type="transmembrane region" description="Helical" evidence="5">
    <location>
        <begin position="115"/>
        <end position="133"/>
    </location>
</feature>
<evidence type="ECO:0000313" key="7">
    <source>
        <dbReference type="Proteomes" id="UP000784294"/>
    </source>
</evidence>
<sequence>MSVIMSETLNRVVKINGNPFLKKGLVTIQFKGIIVKGFEYVSNLPLQMAFYFNSLFAPFWFIGTLIPLIYEFYRMTSIYQVINCALLSICSILEILRLILGMIGNLTEKVPELAGSWLLTLLLQLPSILFFLLNENMIISSFERSIHLVEFFFVSFEAILGFFVIKLMVQSQAIKFHTKMHLGEIAS</sequence>
<evidence type="ECO:0000256" key="1">
    <source>
        <dbReference type="ARBA" id="ARBA00004141"/>
    </source>
</evidence>
<dbReference type="Proteomes" id="UP000784294">
    <property type="component" value="Unassembled WGS sequence"/>
</dbReference>
<dbReference type="OrthoDB" id="311720at2759"/>
<protein>
    <recommendedName>
        <fullName evidence="8">Transmembrane protein 17B</fullName>
    </recommendedName>
</protein>
<comment type="subcellular location">
    <subcellularLocation>
        <location evidence="1">Membrane</location>
        <topology evidence="1">Multi-pass membrane protein</topology>
    </subcellularLocation>
</comment>
<dbReference type="GO" id="GO:1905515">
    <property type="term" value="P:non-motile cilium assembly"/>
    <property type="evidence" value="ECO:0007669"/>
    <property type="project" value="TreeGrafter"/>
</dbReference>
<gene>
    <name evidence="6" type="ORF">PXEA_LOCUS18970</name>
</gene>
<keyword evidence="7" id="KW-1185">Reference proteome</keyword>
<feature type="transmembrane region" description="Helical" evidence="5">
    <location>
        <begin position="48"/>
        <end position="70"/>
    </location>
</feature>
<dbReference type="InterPro" id="IPR019184">
    <property type="entry name" value="Uncharacterised_TM-17"/>
</dbReference>
<proteinExistence type="predicted"/>
<dbReference type="GO" id="GO:0016020">
    <property type="term" value="C:membrane"/>
    <property type="evidence" value="ECO:0007669"/>
    <property type="project" value="UniProtKB-SubCell"/>
</dbReference>
<dbReference type="EMBL" id="CAAALY010074608">
    <property type="protein sequence ID" value="VEL25530.1"/>
    <property type="molecule type" value="Genomic_DNA"/>
</dbReference>